<keyword evidence="3" id="KW-1185">Reference proteome</keyword>
<evidence type="ECO:0000313" key="3">
    <source>
        <dbReference type="Proteomes" id="UP001352223"/>
    </source>
</evidence>
<reference evidence="2 3" key="1">
    <citation type="submission" date="2022-10" db="EMBL/GenBank/DDBJ databases">
        <authorList>
            <person name="Xie J."/>
            <person name="Shen N."/>
        </authorList>
    </citation>
    <scope>NUCLEOTIDE SEQUENCE [LARGE SCALE GENOMIC DNA]</scope>
    <source>
        <strain evidence="2 3">DSM 41681</strain>
    </source>
</reference>
<keyword evidence="1" id="KW-0812">Transmembrane</keyword>
<accession>A0ABU6CGV3</accession>
<dbReference type="RefSeq" id="WP_324770945.1">
    <property type="nucleotide sequence ID" value="NZ_BAAATS010000028.1"/>
</dbReference>
<dbReference type="Proteomes" id="UP001352223">
    <property type="component" value="Unassembled WGS sequence"/>
</dbReference>
<sequence>MTSGARRDQGLEDQAVLLVAGLADLTVGAIGSAASLVQQLLRRSDGRELARDAQQDLMARGRIALDRIATVPPAHLEVLAQHAMAERAAATGSDA</sequence>
<comment type="caution">
    <text evidence="2">The sequence shown here is derived from an EMBL/GenBank/DDBJ whole genome shotgun (WGS) entry which is preliminary data.</text>
</comment>
<gene>
    <name evidence="2" type="ORF">OKJ48_23785</name>
</gene>
<keyword evidence="1" id="KW-1133">Transmembrane helix</keyword>
<dbReference type="EMBL" id="JAOZYB010000223">
    <property type="protein sequence ID" value="MEB3963241.1"/>
    <property type="molecule type" value="Genomic_DNA"/>
</dbReference>
<feature type="transmembrane region" description="Helical" evidence="1">
    <location>
        <begin position="15"/>
        <end position="37"/>
    </location>
</feature>
<evidence type="ECO:0000313" key="2">
    <source>
        <dbReference type="EMBL" id="MEB3963241.1"/>
    </source>
</evidence>
<protein>
    <submittedName>
        <fullName evidence="2">Polyprenyl synthetase</fullName>
    </submittedName>
</protein>
<name>A0ABU6CGV3_9ACTN</name>
<evidence type="ECO:0000256" key="1">
    <source>
        <dbReference type="SAM" id="Phobius"/>
    </source>
</evidence>
<proteinExistence type="predicted"/>
<keyword evidence="1" id="KW-0472">Membrane</keyword>
<organism evidence="2 3">
    <name type="scientific">Streptomyces kunmingensis</name>
    <dbReference type="NCBI Taxonomy" id="68225"/>
    <lineage>
        <taxon>Bacteria</taxon>
        <taxon>Bacillati</taxon>
        <taxon>Actinomycetota</taxon>
        <taxon>Actinomycetes</taxon>
        <taxon>Kitasatosporales</taxon>
        <taxon>Streptomycetaceae</taxon>
        <taxon>Streptomyces</taxon>
    </lineage>
</organism>